<proteinExistence type="predicted"/>
<dbReference type="RefSeq" id="WP_330131711.1">
    <property type="nucleotide sequence ID" value="NZ_JAUTXY010000001.1"/>
</dbReference>
<keyword evidence="3" id="KW-1185">Reference proteome</keyword>
<dbReference type="SUPFAM" id="SSF54593">
    <property type="entry name" value="Glyoxalase/Bleomycin resistance protein/Dihydroxybiphenyl dioxygenase"/>
    <property type="match status" value="1"/>
</dbReference>
<name>A0ABU7L578_9NOCA</name>
<dbReference type="InterPro" id="IPR029068">
    <property type="entry name" value="Glyas_Bleomycin-R_OHBP_Dase"/>
</dbReference>
<dbReference type="PANTHER" id="PTHR33990:SF1">
    <property type="entry name" value="PROTEIN YJDN"/>
    <property type="match status" value="1"/>
</dbReference>
<evidence type="ECO:0000259" key="1">
    <source>
        <dbReference type="Pfam" id="PF06983"/>
    </source>
</evidence>
<dbReference type="EMBL" id="JAUTXY010000001">
    <property type="protein sequence ID" value="MEE2056444.1"/>
    <property type="molecule type" value="Genomic_DNA"/>
</dbReference>
<dbReference type="InterPro" id="IPR028973">
    <property type="entry name" value="PhnB-like"/>
</dbReference>
<accession>A0ABU7L578</accession>
<comment type="caution">
    <text evidence="2">The sequence shown here is derived from an EMBL/GenBank/DDBJ whole genome shotgun (WGS) entry which is preliminary data.</text>
</comment>
<dbReference type="Pfam" id="PF06983">
    <property type="entry name" value="3-dmu-9_3-mt"/>
    <property type="match status" value="1"/>
</dbReference>
<evidence type="ECO:0000313" key="3">
    <source>
        <dbReference type="Proteomes" id="UP001336020"/>
    </source>
</evidence>
<feature type="domain" description="PhnB-like" evidence="1">
    <location>
        <begin position="4"/>
        <end position="133"/>
    </location>
</feature>
<sequence>MKSVDPYLNFNGNTEEVFTFYQSVFGGELQLARFSDMDTGDMELTEEQKNGVAHVALPLGDSMLMGSDVPGAMGTVTAGTNFAISIDADSTEEADRVFGGLSEGGEVSMPLGKVEWAERFGMCTDKYGVQWMIGYTGDVVFGAP</sequence>
<gene>
    <name evidence="2" type="ORF">Q7514_02750</name>
</gene>
<evidence type="ECO:0000313" key="2">
    <source>
        <dbReference type="EMBL" id="MEE2056444.1"/>
    </source>
</evidence>
<dbReference type="Gene3D" id="3.10.180.10">
    <property type="entry name" value="2,3-Dihydroxybiphenyl 1,2-Dioxygenase, domain 1"/>
    <property type="match status" value="1"/>
</dbReference>
<organism evidence="2 3">
    <name type="scientific">Rhodococcus artemisiae</name>
    <dbReference type="NCBI Taxonomy" id="714159"/>
    <lineage>
        <taxon>Bacteria</taxon>
        <taxon>Bacillati</taxon>
        <taxon>Actinomycetota</taxon>
        <taxon>Actinomycetes</taxon>
        <taxon>Mycobacteriales</taxon>
        <taxon>Nocardiaceae</taxon>
        <taxon>Rhodococcus</taxon>
    </lineage>
</organism>
<dbReference type="PANTHER" id="PTHR33990">
    <property type="entry name" value="PROTEIN YJDN-RELATED"/>
    <property type="match status" value="1"/>
</dbReference>
<reference evidence="2 3" key="1">
    <citation type="submission" date="2023-07" db="EMBL/GenBank/DDBJ databases">
        <authorList>
            <person name="Girao M."/>
            <person name="Carvalho M.F."/>
        </authorList>
    </citation>
    <scope>NUCLEOTIDE SEQUENCE [LARGE SCALE GENOMIC DNA]</scope>
    <source>
        <strain evidence="2 3">YIM65754</strain>
    </source>
</reference>
<dbReference type="CDD" id="cd06588">
    <property type="entry name" value="PhnB_like"/>
    <property type="match status" value="1"/>
</dbReference>
<dbReference type="Proteomes" id="UP001336020">
    <property type="component" value="Unassembled WGS sequence"/>
</dbReference>
<protein>
    <submittedName>
        <fullName evidence="2">VOC family protein</fullName>
    </submittedName>
</protein>